<organism evidence="4 5">
    <name type="scientific">Pseudonaja textilis</name>
    <name type="common">Eastern brown snake</name>
    <dbReference type="NCBI Taxonomy" id="8673"/>
    <lineage>
        <taxon>Eukaryota</taxon>
        <taxon>Metazoa</taxon>
        <taxon>Chordata</taxon>
        <taxon>Craniata</taxon>
        <taxon>Vertebrata</taxon>
        <taxon>Euteleostomi</taxon>
        <taxon>Lepidosauria</taxon>
        <taxon>Squamata</taxon>
        <taxon>Bifurcata</taxon>
        <taxon>Unidentata</taxon>
        <taxon>Episquamata</taxon>
        <taxon>Toxicofera</taxon>
        <taxon>Serpentes</taxon>
        <taxon>Colubroidea</taxon>
        <taxon>Elapidae</taxon>
        <taxon>Hydrophiinae</taxon>
        <taxon>Pseudonaja</taxon>
    </lineage>
</organism>
<evidence type="ECO:0000256" key="1">
    <source>
        <dbReference type="ARBA" id="ARBA00023157"/>
    </source>
</evidence>
<dbReference type="PROSITE" id="PS01209">
    <property type="entry name" value="LDLRA_1"/>
    <property type="match status" value="1"/>
</dbReference>
<dbReference type="Gene3D" id="4.10.400.10">
    <property type="entry name" value="Low-density Lipoprotein Receptor"/>
    <property type="match status" value="1"/>
</dbReference>
<dbReference type="InterPro" id="IPR002172">
    <property type="entry name" value="LDrepeatLR_classA_rpt"/>
</dbReference>
<dbReference type="PANTHER" id="PTHR23282">
    <property type="entry name" value="APICAL ENDOSOMAL GLYCOPROTEIN PRECURSOR"/>
    <property type="match status" value="1"/>
</dbReference>
<dbReference type="SUPFAM" id="SSF49899">
    <property type="entry name" value="Concanavalin A-like lectins/glucanases"/>
    <property type="match status" value="4"/>
</dbReference>
<dbReference type="GeneTree" id="ENSGT00940000162046"/>
<dbReference type="Gene3D" id="2.60.120.200">
    <property type="match status" value="3"/>
</dbReference>
<feature type="domain" description="MAM" evidence="3">
    <location>
        <begin position="431"/>
        <end position="587"/>
    </location>
</feature>
<feature type="domain" description="MAM" evidence="3">
    <location>
        <begin position="589"/>
        <end position="739"/>
    </location>
</feature>
<evidence type="ECO:0000256" key="2">
    <source>
        <dbReference type="PROSITE-ProRule" id="PRU00124"/>
    </source>
</evidence>
<comment type="caution">
    <text evidence="2">Lacks conserved residue(s) required for the propagation of feature annotation.</text>
</comment>
<reference evidence="4" key="1">
    <citation type="submission" date="2025-08" db="UniProtKB">
        <authorList>
            <consortium name="Ensembl"/>
        </authorList>
    </citation>
    <scope>IDENTIFICATION</scope>
</reference>
<dbReference type="PROSITE" id="PS50060">
    <property type="entry name" value="MAM_2"/>
    <property type="match status" value="4"/>
</dbReference>
<dbReference type="GO" id="GO:0016020">
    <property type="term" value="C:membrane"/>
    <property type="evidence" value="ECO:0007669"/>
    <property type="project" value="InterPro"/>
</dbReference>
<dbReference type="SUPFAM" id="SSF57424">
    <property type="entry name" value="LDL receptor-like module"/>
    <property type="match status" value="1"/>
</dbReference>
<feature type="domain" description="MAM" evidence="3">
    <location>
        <begin position="743"/>
        <end position="827"/>
    </location>
</feature>
<dbReference type="CDD" id="cd06263">
    <property type="entry name" value="MAM"/>
    <property type="match status" value="3"/>
</dbReference>
<dbReference type="Ensembl" id="ENSPTXT00000011726.1">
    <property type="protein sequence ID" value="ENSPTXP00000011358.1"/>
    <property type="gene ID" value="ENSPTXG00000008011.1"/>
</dbReference>
<evidence type="ECO:0000313" key="5">
    <source>
        <dbReference type="Proteomes" id="UP000472273"/>
    </source>
</evidence>
<keyword evidence="5" id="KW-1185">Reference proteome</keyword>
<dbReference type="InterPro" id="IPR013320">
    <property type="entry name" value="ConA-like_dom_sf"/>
</dbReference>
<keyword evidence="1 2" id="KW-1015">Disulfide bond</keyword>
<feature type="domain" description="MAM" evidence="3">
    <location>
        <begin position="77"/>
        <end position="123"/>
    </location>
</feature>
<feature type="disulfide bond" evidence="2">
    <location>
        <begin position="301"/>
        <end position="316"/>
    </location>
</feature>
<dbReference type="OMA" id="DLCGWYQ"/>
<dbReference type="PROSITE" id="PS50068">
    <property type="entry name" value="LDLRA_2"/>
    <property type="match status" value="1"/>
</dbReference>
<evidence type="ECO:0000313" key="4">
    <source>
        <dbReference type="Ensembl" id="ENSPTXP00000011358.1"/>
    </source>
</evidence>
<dbReference type="Pfam" id="PF00629">
    <property type="entry name" value="MAM"/>
    <property type="match status" value="3"/>
</dbReference>
<dbReference type="InterPro" id="IPR023415">
    <property type="entry name" value="LDLR_class-A_CS"/>
</dbReference>
<reference evidence="4" key="2">
    <citation type="submission" date="2025-09" db="UniProtKB">
        <authorList>
            <consortium name="Ensembl"/>
        </authorList>
    </citation>
    <scope>IDENTIFICATION</scope>
</reference>
<dbReference type="Pfam" id="PF00057">
    <property type="entry name" value="Ldl_recept_a"/>
    <property type="match status" value="1"/>
</dbReference>
<dbReference type="PANTHER" id="PTHR23282:SF129">
    <property type="entry name" value="APICAL ENDOSOMAL GLYCOPROTEIN"/>
    <property type="match status" value="1"/>
</dbReference>
<evidence type="ECO:0000259" key="3">
    <source>
        <dbReference type="PROSITE" id="PS50060"/>
    </source>
</evidence>
<dbReference type="CDD" id="cd00112">
    <property type="entry name" value="LDLa"/>
    <property type="match status" value="1"/>
</dbReference>
<dbReference type="AlphaFoldDB" id="A0A670YP73"/>
<dbReference type="SMART" id="SM00137">
    <property type="entry name" value="MAM"/>
    <property type="match status" value="3"/>
</dbReference>
<dbReference type="InterPro" id="IPR051560">
    <property type="entry name" value="MAM_domain-containing"/>
</dbReference>
<proteinExistence type="predicted"/>
<dbReference type="InterPro" id="IPR000998">
    <property type="entry name" value="MAM_dom"/>
</dbReference>
<accession>A0A670YP73</accession>
<protein>
    <submittedName>
        <fullName evidence="4">MAM domain containing 4</fullName>
    </submittedName>
</protein>
<name>A0A670YP73_PSETE</name>
<dbReference type="SMART" id="SM00192">
    <property type="entry name" value="LDLa"/>
    <property type="match status" value="1"/>
</dbReference>
<dbReference type="InterPro" id="IPR036055">
    <property type="entry name" value="LDL_receptor-like_sf"/>
</dbReference>
<sequence length="890" mass="96248">MENGQRRSGWASQWPLGAHPLGVSFLGRLAGPPFGVQAVFVNRCGTPRVCDFVCDCWDCSDENQCGYQQASALGGPFTCSFEGTTCGWEDVSDTAYRWEPAQASIAMWGLEPPFDHTLGTDVGRGVLPLFPLPLNGSLALRCRLVHGSYKAGRTASLWQSPPGSTSSWQELVAYTGHIPGSFQVTFVSTQDFSLAQLALDDVEFRNCGFPRKAGRGGVLFFPVFIFSATCIFCKGPEGCCLSDLQATPLATQAGDDGACLGIRSFSAQVPIPPMLEPLGPCPSGQFACDQGKRCLDRELLCNFKAECDDASDEQRCGKEPRGNGIHFLPGWVLAKAPACRAGVLRIFSLQKAPGQMFSMVRAATPVLGPSGPASLLRPAGFLALAVADGSLGTRRWAWFAQSSETWRKATVPLGARKRPFQVRGGLPPAGLSCNFETDWCSWYLEQNEGFEWRQSQSRKGAVDHTTGTGSFLLAEPGGAWNPGWRTRLLSAPQAVTAAVPTVCLSFWYRLEGPQIGTLALKLKEAGEPEQVLWTRRGSQGAVWHRGSSSISPKPGQNYQVIFEALRDGFLGIIALDDLTVTPGACPAQRHCSFEAGKCGFSAPEQPAWQRQNGAGGVGPPVDHTLGEPRGHYMILHTGADKLPLGWTAVLRSGSFPPLRRTHCVSFWYHLNSRSLTAYVEEGEEGAGEAAMLSLDPTEGEAWRYGSFVQVAFAATGAGGEPSSYVALDDVLVKEGGCPEPGEASCDFESGPCGWSKPHGDWYSWDWKEAATTLRSPSPKEDHTLGTNAGHYAYVDLAVLSLGKSTARLVSEPLAPTTGSCLQFHYHMDFLGQSSCKSGKEIPLPISPNPEMWQSAAEVALLKLLWQVSAWRREATETFEKRLDCHLSEMV</sequence>
<gene>
    <name evidence="4" type="primary">MAMDC4</name>
</gene>
<dbReference type="Proteomes" id="UP000472273">
    <property type="component" value="Unplaced"/>
</dbReference>